<organism evidence="2 3">
    <name type="scientific">Chryseobacterium artocarpi</name>
    <dbReference type="NCBI Taxonomy" id="1414727"/>
    <lineage>
        <taxon>Bacteria</taxon>
        <taxon>Pseudomonadati</taxon>
        <taxon>Bacteroidota</taxon>
        <taxon>Flavobacteriia</taxon>
        <taxon>Flavobacteriales</taxon>
        <taxon>Weeksellaceae</taxon>
        <taxon>Chryseobacterium group</taxon>
        <taxon>Chryseobacterium</taxon>
    </lineage>
</organism>
<dbReference type="Proteomes" id="UP000092651">
    <property type="component" value="Unassembled WGS sequence"/>
</dbReference>
<dbReference type="Pfam" id="PF12728">
    <property type="entry name" value="HTH_17"/>
    <property type="match status" value="1"/>
</dbReference>
<evidence type="ECO:0000313" key="2">
    <source>
        <dbReference type="EMBL" id="OCA69148.1"/>
    </source>
</evidence>
<keyword evidence="3" id="KW-1185">Reference proteome</keyword>
<dbReference type="InterPro" id="IPR041657">
    <property type="entry name" value="HTH_17"/>
</dbReference>
<evidence type="ECO:0000259" key="1">
    <source>
        <dbReference type="Pfam" id="PF12728"/>
    </source>
</evidence>
<dbReference type="Gene3D" id="1.10.10.60">
    <property type="entry name" value="Homeodomain-like"/>
    <property type="match status" value="1"/>
</dbReference>
<dbReference type="RefSeq" id="WP_065396247.1">
    <property type="nucleotide sequence ID" value="NZ_MAYH01000048.1"/>
</dbReference>
<proteinExistence type="predicted"/>
<gene>
    <name evidence="2" type="ORF">BBI01_18265</name>
</gene>
<dbReference type="EMBL" id="MAYH01000048">
    <property type="protein sequence ID" value="OCA69148.1"/>
    <property type="molecule type" value="Genomic_DNA"/>
</dbReference>
<accession>A0A1B8ZBZ7</accession>
<sequence length="184" mass="21532">MIKRVKRECLHCSEQFIPKTVTSVYCSEQCGKKAYQKRKSLEKLEQKRQDLIAKIPEGKLFITVPEAVLIFEIGRETLYRLIRKKRVPSINEGERLIKVDRAALEEMFPLASKEKAQKKETNPYLYDLSIENCYTIGEIAKKFQLHDTSVYKHIRKYSIPTRQIGNYVYAPKGEIDRIYNGIID</sequence>
<protein>
    <recommendedName>
        <fullName evidence="1">Helix-turn-helix domain-containing protein</fullName>
    </recommendedName>
</protein>
<name>A0A1B8ZBZ7_9FLAO</name>
<feature type="domain" description="Helix-turn-helix" evidence="1">
    <location>
        <begin position="62"/>
        <end position="107"/>
    </location>
</feature>
<dbReference type="AlphaFoldDB" id="A0A1B8ZBZ7"/>
<evidence type="ECO:0000313" key="3">
    <source>
        <dbReference type="Proteomes" id="UP000092651"/>
    </source>
</evidence>
<reference evidence="2 3" key="1">
    <citation type="submission" date="2016-07" db="EMBL/GenBank/DDBJ databases">
        <authorList>
            <person name="Jeong J.-J."/>
            <person name="Kim D.W."/>
            <person name="Sang M.K."/>
            <person name="Choi I.-G."/>
            <person name="Kim K.D."/>
        </authorList>
    </citation>
    <scope>NUCLEOTIDE SEQUENCE [LARGE SCALE GENOMIC DNA]</scope>
    <source>
        <strain evidence="2 3">UTM-3</strain>
    </source>
</reference>
<comment type="caution">
    <text evidence="2">The sequence shown here is derived from an EMBL/GenBank/DDBJ whole genome shotgun (WGS) entry which is preliminary data.</text>
</comment>
<dbReference type="OrthoDB" id="1003442at2"/>